<dbReference type="Proteomes" id="UP000078240">
    <property type="component" value="Unassembled WGS sequence"/>
</dbReference>
<evidence type="ECO:0000256" key="1">
    <source>
        <dbReference type="SAM" id="MobiDB-lite"/>
    </source>
</evidence>
<evidence type="ECO:0000313" key="2">
    <source>
        <dbReference type="EMBL" id="OAQ78366.1"/>
    </source>
</evidence>
<feature type="compositionally biased region" description="Low complexity" evidence="1">
    <location>
        <begin position="39"/>
        <end position="50"/>
    </location>
</feature>
<dbReference type="AlphaFoldDB" id="A0A179GKF4"/>
<name>A0A179GKF4_PURLI</name>
<feature type="compositionally biased region" description="Polar residues" evidence="1">
    <location>
        <begin position="179"/>
        <end position="196"/>
    </location>
</feature>
<reference evidence="2 3" key="1">
    <citation type="submission" date="2016-01" db="EMBL/GenBank/DDBJ databases">
        <title>Biosynthesis of antibiotic leucinostatins and their inhibition on Phytophthora in bio-control Purpureocillium lilacinum.</title>
        <authorList>
            <person name="Wang G."/>
            <person name="Liu Z."/>
            <person name="Lin R."/>
            <person name="Li E."/>
            <person name="Mao Z."/>
            <person name="Ling J."/>
            <person name="Yin W."/>
            <person name="Xie B."/>
        </authorList>
    </citation>
    <scope>NUCLEOTIDE SEQUENCE [LARGE SCALE GENOMIC DNA]</scope>
    <source>
        <strain evidence="2">PLBJ-1</strain>
    </source>
</reference>
<evidence type="ECO:0000313" key="3">
    <source>
        <dbReference type="Proteomes" id="UP000078240"/>
    </source>
</evidence>
<feature type="region of interest" description="Disordered" evidence="1">
    <location>
        <begin position="337"/>
        <end position="378"/>
    </location>
</feature>
<feature type="region of interest" description="Disordered" evidence="1">
    <location>
        <begin position="1"/>
        <end position="71"/>
    </location>
</feature>
<organism evidence="2 3">
    <name type="scientific">Purpureocillium lilacinum</name>
    <name type="common">Paecilomyces lilacinus</name>
    <dbReference type="NCBI Taxonomy" id="33203"/>
    <lineage>
        <taxon>Eukaryota</taxon>
        <taxon>Fungi</taxon>
        <taxon>Dikarya</taxon>
        <taxon>Ascomycota</taxon>
        <taxon>Pezizomycotina</taxon>
        <taxon>Sordariomycetes</taxon>
        <taxon>Hypocreomycetidae</taxon>
        <taxon>Hypocreales</taxon>
        <taxon>Ophiocordycipitaceae</taxon>
        <taxon>Purpureocillium</taxon>
    </lineage>
</organism>
<feature type="region of interest" description="Disordered" evidence="1">
    <location>
        <begin position="111"/>
        <end position="201"/>
    </location>
</feature>
<feature type="compositionally biased region" description="Basic and acidic residues" evidence="1">
    <location>
        <begin position="128"/>
        <end position="142"/>
    </location>
</feature>
<accession>A0A179GKF4</accession>
<protein>
    <submittedName>
        <fullName evidence="2">Uncharacterized protein</fullName>
    </submittedName>
</protein>
<gene>
    <name evidence="2" type="ORF">VFPBJ_06487</name>
</gene>
<sequence>MGCGQLQPLPLELRRKRGHVETGWSGQRDMGRLGTQRQSAAPSPSSLSLSVSMKKRQSGRRAVEAAEPSNPTRYVCQREAAGGESRPGMRVREGRRCLQRMPADEVLQTRAGTSPSKMRWSVNSSANVRRDMSSMREKRSDARAGCSDKPTRSRNQEAQPVGLVVVSERPASRHDPTRRSTATSSLTHFSGATTQRTGSSGTGAWATAAATAAAAASCRRRCSVQVQVVRLAHGGQRGPRTAPQGSQAVTATGLGAAVAVEVRGTLLAHSGTQVSVDGIPLWRMVGPFGMRSSRDIPLPYSNFLAALFPIVFAPSWTAWPSRGSSSVSSRTRLVSGSCCTRRRSQQRPGGFVTRGRNGTGPAARAPTNNLVPPTGGNH</sequence>
<proteinExistence type="predicted"/>
<dbReference type="EMBL" id="LSBH01000005">
    <property type="protein sequence ID" value="OAQ78366.1"/>
    <property type="molecule type" value="Genomic_DNA"/>
</dbReference>
<comment type="caution">
    <text evidence="2">The sequence shown here is derived from an EMBL/GenBank/DDBJ whole genome shotgun (WGS) entry which is preliminary data.</text>
</comment>
<feature type="compositionally biased region" description="Polar residues" evidence="1">
    <location>
        <begin position="111"/>
        <end position="127"/>
    </location>
</feature>